<keyword evidence="2" id="KW-1185">Reference proteome</keyword>
<protein>
    <submittedName>
        <fullName evidence="1">Protein AbiQ</fullName>
    </submittedName>
</protein>
<dbReference type="AlphaFoldDB" id="A0A1G6Q537"/>
<dbReference type="Gene3D" id="3.10.129.130">
    <property type="match status" value="1"/>
</dbReference>
<reference evidence="1 2" key="1">
    <citation type="submission" date="2016-10" db="EMBL/GenBank/DDBJ databases">
        <authorList>
            <person name="de Groot N.N."/>
        </authorList>
    </citation>
    <scope>NUCLEOTIDE SEQUENCE [LARGE SCALE GENOMIC DNA]</scope>
    <source>
        <strain evidence="1 2">WG14</strain>
    </source>
</reference>
<organism evidence="1 2">
    <name type="scientific">Geotoga petraea</name>
    <dbReference type="NCBI Taxonomy" id="28234"/>
    <lineage>
        <taxon>Bacteria</taxon>
        <taxon>Thermotogati</taxon>
        <taxon>Thermotogota</taxon>
        <taxon>Thermotogae</taxon>
        <taxon>Petrotogales</taxon>
        <taxon>Petrotogaceae</taxon>
        <taxon>Geotoga</taxon>
    </lineage>
</organism>
<dbReference type="Pfam" id="PF13958">
    <property type="entry name" value="ToxN_toxin"/>
    <property type="match status" value="1"/>
</dbReference>
<dbReference type="InterPro" id="IPR053735">
    <property type="entry name" value="Type_III_TA_endoRNase"/>
</dbReference>
<dbReference type="Proteomes" id="UP000199322">
    <property type="component" value="Unassembled WGS sequence"/>
</dbReference>
<dbReference type="GO" id="GO:0004521">
    <property type="term" value="F:RNA endonuclease activity"/>
    <property type="evidence" value="ECO:0007669"/>
    <property type="project" value="InterPro"/>
</dbReference>
<dbReference type="EMBL" id="FMYV01000010">
    <property type="protein sequence ID" value="SDC87449.1"/>
    <property type="molecule type" value="Genomic_DNA"/>
</dbReference>
<gene>
    <name evidence="1" type="ORF">SAMN04488588_1992</name>
</gene>
<evidence type="ECO:0000313" key="1">
    <source>
        <dbReference type="EMBL" id="SDC87449.1"/>
    </source>
</evidence>
<evidence type="ECO:0000313" key="2">
    <source>
        <dbReference type="Proteomes" id="UP000199322"/>
    </source>
</evidence>
<dbReference type="InterPro" id="IPR025911">
    <property type="entry name" value="ToxN/AbiQ_toxin"/>
</dbReference>
<dbReference type="GO" id="GO:0003723">
    <property type="term" value="F:RNA binding"/>
    <property type="evidence" value="ECO:0007669"/>
    <property type="project" value="InterPro"/>
</dbReference>
<proteinExistence type="predicted"/>
<name>A0A1G6Q537_9BACT</name>
<sequence>MGIFIDLKDIKYFVPMVSPKEKHKKMKNNIDFHKIDGGKYGALNFNAMIPVGNNDYNLMDFSSLAAHRVNQMNDQLKWFQLNKDKIIKKANNIRNRFLNNSLPKTIKERCLNFIILEDKLKEWINLPRNNY</sequence>
<accession>A0A1G6Q537</accession>